<feature type="domain" description="Peptidase M10 metallopeptidase" evidence="5">
    <location>
        <begin position="18"/>
        <end position="56"/>
    </location>
</feature>
<dbReference type="SUPFAM" id="SSF55486">
    <property type="entry name" value="Metalloproteases ('zincins'), catalytic domain"/>
    <property type="match status" value="1"/>
</dbReference>
<proteinExistence type="predicted"/>
<evidence type="ECO:0000256" key="1">
    <source>
        <dbReference type="ARBA" id="ARBA00022670"/>
    </source>
</evidence>
<dbReference type="GO" id="GO:0006508">
    <property type="term" value="P:proteolysis"/>
    <property type="evidence" value="ECO:0007669"/>
    <property type="project" value="UniProtKB-KW"/>
</dbReference>
<keyword evidence="3 6" id="KW-0378">Hydrolase</keyword>
<dbReference type="InterPro" id="IPR001818">
    <property type="entry name" value="Pept_M10_metallopeptidase"/>
</dbReference>
<dbReference type="RefSeq" id="WP_406832822.1">
    <property type="nucleotide sequence ID" value="NZ_CP157483.1"/>
</dbReference>
<accession>A0AAU7JYA7</accession>
<dbReference type="EC" id="3.4.24.-" evidence="6"/>
<evidence type="ECO:0000313" key="6">
    <source>
        <dbReference type="EMBL" id="XBO45330.1"/>
    </source>
</evidence>
<dbReference type="InterPro" id="IPR024079">
    <property type="entry name" value="MetalloPept_cat_dom_sf"/>
</dbReference>
<dbReference type="GO" id="GO:0031012">
    <property type="term" value="C:extracellular matrix"/>
    <property type="evidence" value="ECO:0007669"/>
    <property type="project" value="InterPro"/>
</dbReference>
<sequence>MFAQMRRGFGAGATQGNMILHELGHVIGLNHVSSPLQVMYPVIGPRTPNGYATGDRAGLVKLGKAAGCINVPPYVMSDLK</sequence>
<evidence type="ECO:0000259" key="5">
    <source>
        <dbReference type="Pfam" id="PF00413"/>
    </source>
</evidence>
<dbReference type="AlphaFoldDB" id="A0AAU7JYA7"/>
<dbReference type="Gene3D" id="3.40.390.10">
    <property type="entry name" value="Collagenase (Catalytic Domain)"/>
    <property type="match status" value="1"/>
</dbReference>
<evidence type="ECO:0000256" key="3">
    <source>
        <dbReference type="ARBA" id="ARBA00022801"/>
    </source>
</evidence>
<protein>
    <submittedName>
        <fullName evidence="6">Matrixin family metalloprotease</fullName>
        <ecNumber evidence="6">3.4.24.-</ecNumber>
    </submittedName>
</protein>
<evidence type="ECO:0000256" key="2">
    <source>
        <dbReference type="ARBA" id="ARBA00022723"/>
    </source>
</evidence>
<dbReference type="EMBL" id="CP157483">
    <property type="protein sequence ID" value="XBO45330.1"/>
    <property type="molecule type" value="Genomic_DNA"/>
</dbReference>
<dbReference type="Pfam" id="PF00413">
    <property type="entry name" value="Peptidase_M10"/>
    <property type="match status" value="1"/>
</dbReference>
<name>A0AAU7JYA7_9MICO</name>
<keyword evidence="1" id="KW-0645">Protease</keyword>
<dbReference type="GO" id="GO:0008270">
    <property type="term" value="F:zinc ion binding"/>
    <property type="evidence" value="ECO:0007669"/>
    <property type="project" value="InterPro"/>
</dbReference>
<keyword evidence="6" id="KW-0482">Metalloprotease</keyword>
<evidence type="ECO:0000256" key="4">
    <source>
        <dbReference type="ARBA" id="ARBA00022833"/>
    </source>
</evidence>
<dbReference type="GO" id="GO:0004222">
    <property type="term" value="F:metalloendopeptidase activity"/>
    <property type="evidence" value="ECO:0007669"/>
    <property type="project" value="InterPro"/>
</dbReference>
<reference evidence="6" key="1">
    <citation type="submission" date="2024-05" db="EMBL/GenBank/DDBJ databases">
        <authorList>
            <person name="Kim S."/>
            <person name="Heo J."/>
            <person name="Choi H."/>
            <person name="Choi Y."/>
            <person name="Kwon S.-W."/>
            <person name="Kim Y."/>
        </authorList>
    </citation>
    <scope>NUCLEOTIDE SEQUENCE</scope>
    <source>
        <strain evidence="6">KACC 23699</strain>
    </source>
</reference>
<keyword evidence="4" id="KW-0862">Zinc</keyword>
<keyword evidence="2" id="KW-0479">Metal-binding</keyword>
<organism evidence="6">
    <name type="scientific">Pedococcus sp. KACC 23699</name>
    <dbReference type="NCBI Taxonomy" id="3149228"/>
    <lineage>
        <taxon>Bacteria</taxon>
        <taxon>Bacillati</taxon>
        <taxon>Actinomycetota</taxon>
        <taxon>Actinomycetes</taxon>
        <taxon>Micrococcales</taxon>
        <taxon>Intrasporangiaceae</taxon>
        <taxon>Pedococcus</taxon>
    </lineage>
</organism>
<gene>
    <name evidence="6" type="ORF">ABEG17_08370</name>
</gene>